<dbReference type="EMBL" id="CACRXK020003609">
    <property type="protein sequence ID" value="CAB3999526.1"/>
    <property type="molecule type" value="Genomic_DNA"/>
</dbReference>
<feature type="domain" description="Transposable element P transposase-like RNase H" evidence="1">
    <location>
        <begin position="408"/>
        <end position="556"/>
    </location>
</feature>
<dbReference type="OrthoDB" id="7474070at2759"/>
<dbReference type="AlphaFoldDB" id="A0A7D9I8Z5"/>
<dbReference type="InterPro" id="IPR048365">
    <property type="entry name" value="TNP-like_RNaseH_N"/>
</dbReference>
<dbReference type="Pfam" id="PF21788">
    <property type="entry name" value="TNP-like_GBD"/>
    <property type="match status" value="1"/>
</dbReference>
<evidence type="ECO:0000259" key="1">
    <source>
        <dbReference type="Pfam" id="PF21787"/>
    </source>
</evidence>
<dbReference type="InterPro" id="IPR048367">
    <property type="entry name" value="TNP-like_RNaseH_C"/>
</dbReference>
<sequence length="846" mass="98181">MFSSFRNGRNLVENCDVSDGEISPLSLCIMGKSRIGRRRKYSHRIYKTSTTDIIDDDQGLPYKFQFHLRNLPATIFTHPSINNFIEVFELLVNVDILAERWTLVNHDHPFLMLSTFCENGTLPPSVEKTVIVNEDLTWNCIIKNKNVKENVHGICNTLNNTNAFVMLLDFMDACKVCSGIQDNKLIELSKLKNRNGVFKDRQGNIRGELKDDDVIRPVDCCGVVPTTANGNLCDCCKSYRKCLLTILLREKRKLLCEVSVVKANTKVNSHCPWKHLSEEEHKQRVNNCRQGRQQQFRQIQRLKKRFEDESIELVPDDHTVMETLFTDLQSQNKCENKNDFKSLLLEEQEKAMECSDKRGRRWHPLIIRWCFQMHATSPKAYQMLRESGILTLPHSRTLHDYSHCFKANIGFDSNFLDIVKKDFLGRCNPKECDSWIGIIHDEVSLRQDLVFDDSGRLVGFVNLGSTQNAIDSLEDSLSVGGCSTSSPVEATHMIQFMAVSLCSDWKMPIAFFPTTTIKSFALFNLFWKCVEELEERDFKVLTTTCDGASPHRTFYKYHIIPGDTRTKILYKTPNPYADEERPLFFICDPVHLLKTTRNNWENSFWKNKTKKLRNNNRWISWLQLIDAFENDINDSNASGLRILHKLNNDHLFLNPYLRMRVYLAAQVFSNRVACAMTVQGKAGTEETIKFVKNMNDFFDCLNANKVSTKFEFKSVYRCADDRRLVWLKTDFLKYFQDWEEWALGQTDVPLSERKQYFISDQTWEDVDYVVATKFNQDPIEKFFGKLRQQRGAYGTFTCSEFQQSFASTSFCQTHAMKVVRRLKRNGGSLDDLDPDLKIAKHKVIKK</sequence>
<dbReference type="Pfam" id="PF21789">
    <property type="entry name" value="TNP-like_RNaseH_C"/>
    <property type="match status" value="1"/>
</dbReference>
<name>A0A7D9I8Z5_PARCT</name>
<keyword evidence="5" id="KW-1185">Reference proteome</keyword>
<reference evidence="4" key="1">
    <citation type="submission" date="2020-04" db="EMBL/GenBank/DDBJ databases">
        <authorList>
            <person name="Alioto T."/>
            <person name="Alioto T."/>
            <person name="Gomez Garrido J."/>
        </authorList>
    </citation>
    <scope>NUCLEOTIDE SEQUENCE</scope>
    <source>
        <strain evidence="4">A484AB</strain>
    </source>
</reference>
<gene>
    <name evidence="4" type="ORF">PACLA_8A030884</name>
</gene>
<protein>
    <submittedName>
        <fullName evidence="4">Transposable element P transposase</fullName>
    </submittedName>
</protein>
<evidence type="ECO:0000313" key="4">
    <source>
        <dbReference type="EMBL" id="CAB3999526.1"/>
    </source>
</evidence>
<feature type="domain" description="Transposable element P transposase-like RNase H C-terminal" evidence="3">
    <location>
        <begin position="773"/>
        <end position="805"/>
    </location>
</feature>
<dbReference type="Pfam" id="PF21787">
    <property type="entry name" value="TNP-like_RNaseH_N"/>
    <property type="match status" value="1"/>
</dbReference>
<evidence type="ECO:0000259" key="3">
    <source>
        <dbReference type="Pfam" id="PF21789"/>
    </source>
</evidence>
<evidence type="ECO:0000259" key="2">
    <source>
        <dbReference type="Pfam" id="PF21788"/>
    </source>
</evidence>
<feature type="domain" description="Transposable element P transposase-like GTP-binding insertion" evidence="2">
    <location>
        <begin position="591"/>
        <end position="709"/>
    </location>
</feature>
<accession>A0A7D9I8Z5</accession>
<organism evidence="4 5">
    <name type="scientific">Paramuricea clavata</name>
    <name type="common">Red gorgonian</name>
    <name type="synonym">Violescent sea-whip</name>
    <dbReference type="NCBI Taxonomy" id="317549"/>
    <lineage>
        <taxon>Eukaryota</taxon>
        <taxon>Metazoa</taxon>
        <taxon>Cnidaria</taxon>
        <taxon>Anthozoa</taxon>
        <taxon>Octocorallia</taxon>
        <taxon>Malacalcyonacea</taxon>
        <taxon>Plexauridae</taxon>
        <taxon>Paramuricea</taxon>
    </lineage>
</organism>
<dbReference type="Proteomes" id="UP001152795">
    <property type="component" value="Unassembled WGS sequence"/>
</dbReference>
<comment type="caution">
    <text evidence="4">The sequence shown here is derived from an EMBL/GenBank/DDBJ whole genome shotgun (WGS) entry which is preliminary data.</text>
</comment>
<dbReference type="InterPro" id="IPR048366">
    <property type="entry name" value="TNP-like_GBD"/>
</dbReference>
<proteinExistence type="predicted"/>
<evidence type="ECO:0000313" key="5">
    <source>
        <dbReference type="Proteomes" id="UP001152795"/>
    </source>
</evidence>